<feature type="transmembrane region" description="Helical" evidence="8">
    <location>
        <begin position="97"/>
        <end position="119"/>
    </location>
</feature>
<evidence type="ECO:0000256" key="8">
    <source>
        <dbReference type="SAM" id="Phobius"/>
    </source>
</evidence>
<keyword evidence="9" id="KW-0732">Signal</keyword>
<name>A0A443PFS8_9MAGN</name>
<keyword evidence="5 8" id="KW-1133">Transmembrane helix</keyword>
<dbReference type="PANTHER" id="PTHR31942">
    <property type="entry name" value="MLO-LIKE PROTEIN 1"/>
    <property type="match status" value="1"/>
</dbReference>
<evidence type="ECO:0000256" key="6">
    <source>
        <dbReference type="ARBA" id="ARBA00023136"/>
    </source>
</evidence>
<evidence type="ECO:0000313" key="11">
    <source>
        <dbReference type="Proteomes" id="UP000283530"/>
    </source>
</evidence>
<feature type="signal peptide" evidence="9">
    <location>
        <begin position="1"/>
        <end position="23"/>
    </location>
</feature>
<dbReference type="EMBL" id="QPKB01000007">
    <property type="protein sequence ID" value="RWR89618.1"/>
    <property type="molecule type" value="Genomic_DNA"/>
</dbReference>
<evidence type="ECO:0000256" key="4">
    <source>
        <dbReference type="ARBA" id="ARBA00022821"/>
    </source>
</evidence>
<dbReference type="GO" id="GO:0006952">
    <property type="term" value="P:defense response"/>
    <property type="evidence" value="ECO:0007669"/>
    <property type="project" value="UniProtKB-KW"/>
</dbReference>
<keyword evidence="7" id="KW-0568">Pathogenesis-related protein</keyword>
<keyword evidence="11" id="KW-1185">Reference proteome</keyword>
<evidence type="ECO:0000313" key="10">
    <source>
        <dbReference type="EMBL" id="RWR89618.1"/>
    </source>
</evidence>
<dbReference type="InterPro" id="IPR004326">
    <property type="entry name" value="Mlo"/>
</dbReference>
<evidence type="ECO:0000256" key="1">
    <source>
        <dbReference type="ARBA" id="ARBA00004141"/>
    </source>
</evidence>
<evidence type="ECO:0000256" key="5">
    <source>
        <dbReference type="ARBA" id="ARBA00022989"/>
    </source>
</evidence>
<protein>
    <submittedName>
        <fullName evidence="10">MLO-like protein 12 isoform X2</fullName>
    </submittedName>
</protein>
<reference evidence="10 11" key="1">
    <citation type="journal article" date="2019" name="Nat. Plants">
        <title>Stout camphor tree genome fills gaps in understanding of flowering plant genome evolution.</title>
        <authorList>
            <person name="Chaw S.M."/>
            <person name="Liu Y.C."/>
            <person name="Wu Y.W."/>
            <person name="Wang H.Y."/>
            <person name="Lin C.I."/>
            <person name="Wu C.S."/>
            <person name="Ke H.M."/>
            <person name="Chang L.Y."/>
            <person name="Hsu C.Y."/>
            <person name="Yang H.T."/>
            <person name="Sudianto E."/>
            <person name="Hsu M.H."/>
            <person name="Wu K.P."/>
            <person name="Wang L.N."/>
            <person name="Leebens-Mack J.H."/>
            <person name="Tsai I.J."/>
        </authorList>
    </citation>
    <scope>NUCLEOTIDE SEQUENCE [LARGE SCALE GENOMIC DNA]</scope>
    <source>
        <strain evidence="11">cv. Chaw 1501</strain>
        <tissue evidence="10">Young leaves</tissue>
    </source>
</reference>
<dbReference type="AlphaFoldDB" id="A0A443PFS8"/>
<evidence type="ECO:0000256" key="3">
    <source>
        <dbReference type="ARBA" id="ARBA00022692"/>
    </source>
</evidence>
<comment type="subcellular location">
    <subcellularLocation>
        <location evidence="1">Membrane</location>
        <topology evidence="1">Multi-pass membrane protein</topology>
    </subcellularLocation>
</comment>
<dbReference type="Proteomes" id="UP000283530">
    <property type="component" value="Unassembled WGS sequence"/>
</dbReference>
<dbReference type="PANTHER" id="PTHR31942:SF57">
    <property type="entry name" value="MLO-LIKE PROTEIN"/>
    <property type="match status" value="1"/>
</dbReference>
<dbReference type="OrthoDB" id="1388414at2759"/>
<gene>
    <name evidence="10" type="ORF">CKAN_01868200</name>
</gene>
<dbReference type="GO" id="GO:0016020">
    <property type="term" value="C:membrane"/>
    <property type="evidence" value="ECO:0007669"/>
    <property type="project" value="UniProtKB-SubCell"/>
</dbReference>
<evidence type="ECO:0000256" key="2">
    <source>
        <dbReference type="ARBA" id="ARBA00006574"/>
    </source>
</evidence>
<proteinExistence type="inferred from homology"/>
<feature type="transmembrane region" description="Helical" evidence="8">
    <location>
        <begin position="216"/>
        <end position="236"/>
    </location>
</feature>
<feature type="transmembrane region" description="Helical" evidence="8">
    <location>
        <begin position="243"/>
        <end position="265"/>
    </location>
</feature>
<keyword evidence="3 8" id="KW-0812">Transmembrane</keyword>
<comment type="similarity">
    <text evidence="2">Belongs to the MLO family.</text>
</comment>
<keyword evidence="4" id="KW-0611">Plant defense</keyword>
<organism evidence="10 11">
    <name type="scientific">Cinnamomum micranthum f. kanehirae</name>
    <dbReference type="NCBI Taxonomy" id="337451"/>
    <lineage>
        <taxon>Eukaryota</taxon>
        <taxon>Viridiplantae</taxon>
        <taxon>Streptophyta</taxon>
        <taxon>Embryophyta</taxon>
        <taxon>Tracheophyta</taxon>
        <taxon>Spermatophyta</taxon>
        <taxon>Magnoliopsida</taxon>
        <taxon>Magnoliidae</taxon>
        <taxon>Laurales</taxon>
        <taxon>Lauraceae</taxon>
        <taxon>Cinnamomum</taxon>
    </lineage>
</organism>
<comment type="caution">
    <text evidence="10">The sequence shown here is derived from an EMBL/GenBank/DDBJ whole genome shotgun (WGS) entry which is preliminary data.</text>
</comment>
<accession>A0A443PFS8</accession>
<evidence type="ECO:0000256" key="7">
    <source>
        <dbReference type="ARBA" id="ARBA00023265"/>
    </source>
</evidence>
<sequence length="285" mass="32191">MYLEFHGLELMLMGFISMLLTVGEGPISKICISKAVGNSFLPCNDIDSSLQTAAANDDQISGLNRSTTIEGTVEESFCEARGMVSLISREGIMQLHILIFVLALFHIIFCIMTMCLGTAKACFLRQFRGSVTKADYFTLRNGFITAHMAEGSNFNFRKFLSRTFDEDFEMALVIGTKLQVIITKMCLESRCESVVVQGTMLVKPNDNLFWFGRPQFLLHLIHLILFQYEFGLRSCFHRETEDIVLWVIMGVIVQLLCGYVTLPLYTLVTQVTLNTTTKFHSRGII</sequence>
<keyword evidence="6 8" id="KW-0472">Membrane</keyword>
<feature type="chain" id="PRO_5019071021" evidence="9">
    <location>
        <begin position="24"/>
        <end position="285"/>
    </location>
</feature>
<dbReference type="Pfam" id="PF03094">
    <property type="entry name" value="Mlo"/>
    <property type="match status" value="3"/>
</dbReference>
<evidence type="ECO:0000256" key="9">
    <source>
        <dbReference type="SAM" id="SignalP"/>
    </source>
</evidence>